<dbReference type="PANTHER" id="PTHR33055">
    <property type="entry name" value="TRANSPOSASE FOR INSERTION SEQUENCE ELEMENT IS1111A"/>
    <property type="match status" value="1"/>
</dbReference>
<dbReference type="RefSeq" id="WP_060246141.1">
    <property type="nucleotide sequence ID" value="NZ_LPJR01000076.1"/>
</dbReference>
<dbReference type="AlphaFoldDB" id="A0A132E885"/>
<reference evidence="3 4" key="1">
    <citation type="submission" date="2015-11" db="EMBL/GenBank/DDBJ databases">
        <title>Expanding the genomic diversity of Burkholderia species for the development of highly accurate diagnostics.</title>
        <authorList>
            <person name="Sahl J."/>
            <person name="Keim P."/>
            <person name="Wagner D."/>
        </authorList>
    </citation>
    <scope>NUCLEOTIDE SEQUENCE [LARGE SCALE GENOMIC DNA]</scope>
    <source>
        <strain evidence="3 4">MSMB368WGS</strain>
    </source>
</reference>
<dbReference type="GO" id="GO:0003677">
    <property type="term" value="F:DNA binding"/>
    <property type="evidence" value="ECO:0007669"/>
    <property type="project" value="InterPro"/>
</dbReference>
<accession>A0A132E885</accession>
<feature type="domain" description="Transposase IS110-like N-terminal" evidence="1">
    <location>
        <begin position="8"/>
        <end position="155"/>
    </location>
</feature>
<dbReference type="EMBL" id="LPJR01000076">
    <property type="protein sequence ID" value="KWF20827.1"/>
    <property type="molecule type" value="Genomic_DNA"/>
</dbReference>
<evidence type="ECO:0000313" key="3">
    <source>
        <dbReference type="EMBL" id="KWF20827.1"/>
    </source>
</evidence>
<evidence type="ECO:0000313" key="4">
    <source>
        <dbReference type="Proteomes" id="UP000062912"/>
    </source>
</evidence>
<dbReference type="InterPro" id="IPR003346">
    <property type="entry name" value="Transposase_20"/>
</dbReference>
<dbReference type="GO" id="GO:0004803">
    <property type="term" value="F:transposase activity"/>
    <property type="evidence" value="ECO:0007669"/>
    <property type="project" value="InterPro"/>
</dbReference>
<comment type="caution">
    <text evidence="3">The sequence shown here is derived from an EMBL/GenBank/DDBJ whole genome shotgun (WGS) entry which is preliminary data.</text>
</comment>
<sequence length="320" mass="34720">MFVSSVVVGIDVAKEHVDIEVLGAELASQRWANDAEAHSALAAALQPLDISLIVMEATGGYEAALACALQAVGLPVAVVNPRQARDFAKSMGRLAKTDTIDAHMLAEFASVLVRRQDLASFIRPLADAQQQALAAMVTRRRQLLGMLLSERERLQLAIPVVRPSIETMIDAIRKQLDDVDAQMVAHVREHYSALDVLLRSASGIGPVANATLIAELPELGRLNRRQIAALVGVAPMAWDSGTVRGRRRIQGGRFDIRRVLYMAALTASRRNPAITAFYQRLIASGKPPKVALVACMRKLLTVLNAMVRTSTPWDSSLHSA</sequence>
<dbReference type="GO" id="GO:0006313">
    <property type="term" value="P:DNA transposition"/>
    <property type="evidence" value="ECO:0007669"/>
    <property type="project" value="InterPro"/>
</dbReference>
<dbReference type="InterPro" id="IPR047650">
    <property type="entry name" value="Transpos_IS110"/>
</dbReference>
<dbReference type="Pfam" id="PF02371">
    <property type="entry name" value="Transposase_20"/>
    <property type="match status" value="1"/>
</dbReference>
<gene>
    <name evidence="3" type="ORF">WT56_29640</name>
</gene>
<dbReference type="InterPro" id="IPR002525">
    <property type="entry name" value="Transp_IS110-like_N"/>
</dbReference>
<feature type="domain" description="Transposase IS116/IS110/IS902 C-terminal" evidence="2">
    <location>
        <begin position="197"/>
        <end position="279"/>
    </location>
</feature>
<organism evidence="3 4">
    <name type="scientific">Burkholderia pseudomultivorans</name>
    <dbReference type="NCBI Taxonomy" id="1207504"/>
    <lineage>
        <taxon>Bacteria</taxon>
        <taxon>Pseudomonadati</taxon>
        <taxon>Pseudomonadota</taxon>
        <taxon>Betaproteobacteria</taxon>
        <taxon>Burkholderiales</taxon>
        <taxon>Burkholderiaceae</taxon>
        <taxon>Burkholderia</taxon>
        <taxon>Burkholderia cepacia complex</taxon>
    </lineage>
</organism>
<protein>
    <submittedName>
        <fullName evidence="3">Transposase</fullName>
    </submittedName>
</protein>
<dbReference type="Proteomes" id="UP000062912">
    <property type="component" value="Unassembled WGS sequence"/>
</dbReference>
<proteinExistence type="predicted"/>
<dbReference type="PANTHER" id="PTHR33055:SF13">
    <property type="entry name" value="TRANSPOSASE"/>
    <property type="match status" value="1"/>
</dbReference>
<evidence type="ECO:0000259" key="1">
    <source>
        <dbReference type="Pfam" id="PF01548"/>
    </source>
</evidence>
<dbReference type="NCBIfam" id="NF033542">
    <property type="entry name" value="transpos_IS110"/>
    <property type="match status" value="1"/>
</dbReference>
<dbReference type="Pfam" id="PF01548">
    <property type="entry name" value="DEDD_Tnp_IS110"/>
    <property type="match status" value="1"/>
</dbReference>
<name>A0A132E885_9BURK</name>
<evidence type="ECO:0000259" key="2">
    <source>
        <dbReference type="Pfam" id="PF02371"/>
    </source>
</evidence>